<evidence type="ECO:0000313" key="4">
    <source>
        <dbReference type="Proteomes" id="UP000006727"/>
    </source>
</evidence>
<dbReference type="CDD" id="cd22157">
    <property type="entry name" value="F-box_AtFBW1-like"/>
    <property type="match status" value="1"/>
</dbReference>
<gene>
    <name evidence="3" type="primary">LOC112282110</name>
</gene>
<proteinExistence type="predicted"/>
<reference evidence="3 4" key="1">
    <citation type="journal article" date="2008" name="Science">
        <title>The Physcomitrella genome reveals evolutionary insights into the conquest of land by plants.</title>
        <authorList>
            <person name="Rensing S."/>
            <person name="Lang D."/>
            <person name="Zimmer A."/>
            <person name="Terry A."/>
            <person name="Salamov A."/>
            <person name="Shapiro H."/>
            <person name="Nishiyama T."/>
            <person name="Perroud P.-F."/>
            <person name="Lindquist E."/>
            <person name="Kamisugi Y."/>
            <person name="Tanahashi T."/>
            <person name="Sakakibara K."/>
            <person name="Fujita T."/>
            <person name="Oishi K."/>
            <person name="Shin-I T."/>
            <person name="Kuroki Y."/>
            <person name="Toyoda A."/>
            <person name="Suzuki Y."/>
            <person name="Hashimoto A."/>
            <person name="Yamaguchi K."/>
            <person name="Sugano A."/>
            <person name="Kohara Y."/>
            <person name="Fujiyama A."/>
            <person name="Anterola A."/>
            <person name="Aoki S."/>
            <person name="Ashton N."/>
            <person name="Barbazuk W.B."/>
            <person name="Barker E."/>
            <person name="Bennetzen J."/>
            <person name="Bezanilla M."/>
            <person name="Blankenship R."/>
            <person name="Cho S.H."/>
            <person name="Dutcher S."/>
            <person name="Estelle M."/>
            <person name="Fawcett J.A."/>
            <person name="Gundlach H."/>
            <person name="Hanada K."/>
            <person name="Heyl A."/>
            <person name="Hicks K.A."/>
            <person name="Hugh J."/>
            <person name="Lohr M."/>
            <person name="Mayer K."/>
            <person name="Melkozernov A."/>
            <person name="Murata T."/>
            <person name="Nelson D."/>
            <person name="Pils B."/>
            <person name="Prigge M."/>
            <person name="Reiss B."/>
            <person name="Renner T."/>
            <person name="Rombauts S."/>
            <person name="Rushton P."/>
            <person name="Sanderfoot A."/>
            <person name="Schween G."/>
            <person name="Shiu S.-H."/>
            <person name="Stueber K."/>
            <person name="Theodoulou F.L."/>
            <person name="Tu H."/>
            <person name="Van de Peer Y."/>
            <person name="Verrier P.J."/>
            <person name="Waters E."/>
            <person name="Wood A."/>
            <person name="Yang L."/>
            <person name="Cove D."/>
            <person name="Cuming A."/>
            <person name="Hasebe M."/>
            <person name="Lucas S."/>
            <person name="Mishler D.B."/>
            <person name="Reski R."/>
            <person name="Grigoriev I."/>
            <person name="Quatrano R.S."/>
            <person name="Boore J.L."/>
        </authorList>
    </citation>
    <scope>NUCLEOTIDE SEQUENCE [LARGE SCALE GENOMIC DNA]</scope>
    <source>
        <strain evidence="3 4">cv. Gransden 2004</strain>
    </source>
</reference>
<dbReference type="SUPFAM" id="SSF117281">
    <property type="entry name" value="Kelch motif"/>
    <property type="match status" value="1"/>
</dbReference>
<dbReference type="EMBL" id="ABEU02000005">
    <property type="status" value="NOT_ANNOTATED_CDS"/>
    <property type="molecule type" value="Genomic_DNA"/>
</dbReference>
<dbReference type="EnsemblPlants" id="Pp3c5_13122V3.4">
    <property type="protein sequence ID" value="Pp3c5_13122V3.4"/>
    <property type="gene ID" value="Pp3c5_13122"/>
</dbReference>
<dbReference type="Pfam" id="PF00646">
    <property type="entry name" value="F-box"/>
    <property type="match status" value="1"/>
</dbReference>
<dbReference type="Gene3D" id="1.20.1280.50">
    <property type="match status" value="1"/>
</dbReference>
<dbReference type="SUPFAM" id="SSF81383">
    <property type="entry name" value="F-box domain"/>
    <property type="match status" value="1"/>
</dbReference>
<reference evidence="3 4" key="2">
    <citation type="journal article" date="2018" name="Plant J.">
        <title>The Physcomitrella patens chromosome-scale assembly reveals moss genome structure and evolution.</title>
        <authorList>
            <person name="Lang D."/>
            <person name="Ullrich K.K."/>
            <person name="Murat F."/>
            <person name="Fuchs J."/>
            <person name="Jenkins J."/>
            <person name="Haas F.B."/>
            <person name="Piednoel M."/>
            <person name="Gundlach H."/>
            <person name="Van Bel M."/>
            <person name="Meyberg R."/>
            <person name="Vives C."/>
            <person name="Morata J."/>
            <person name="Symeonidi A."/>
            <person name="Hiss M."/>
            <person name="Muchero W."/>
            <person name="Kamisugi Y."/>
            <person name="Saleh O."/>
            <person name="Blanc G."/>
            <person name="Decker E.L."/>
            <person name="van Gessel N."/>
            <person name="Grimwood J."/>
            <person name="Hayes R.D."/>
            <person name="Graham S.W."/>
            <person name="Gunter L.E."/>
            <person name="McDaniel S.F."/>
            <person name="Hoernstein S.N.W."/>
            <person name="Larsson A."/>
            <person name="Li F.W."/>
            <person name="Perroud P.F."/>
            <person name="Phillips J."/>
            <person name="Ranjan P."/>
            <person name="Rokshar D.S."/>
            <person name="Rothfels C.J."/>
            <person name="Schneider L."/>
            <person name="Shu S."/>
            <person name="Stevenson D.W."/>
            <person name="Thummler F."/>
            <person name="Tillich M."/>
            <person name="Villarreal Aguilar J.C."/>
            <person name="Widiez T."/>
            <person name="Wong G.K."/>
            <person name="Wymore A."/>
            <person name="Zhang Y."/>
            <person name="Zimmer A.D."/>
            <person name="Quatrano R.S."/>
            <person name="Mayer K.F.X."/>
            <person name="Goodstein D."/>
            <person name="Casacuberta J.M."/>
            <person name="Vandepoele K."/>
            <person name="Reski R."/>
            <person name="Cuming A.C."/>
            <person name="Tuskan G.A."/>
            <person name="Maumus F."/>
            <person name="Salse J."/>
            <person name="Schmutz J."/>
            <person name="Rensing S.A."/>
        </authorList>
    </citation>
    <scope>NUCLEOTIDE SEQUENCE [LARGE SCALE GENOMIC DNA]</scope>
    <source>
        <strain evidence="3 4">cv. Gransden 2004</strain>
    </source>
</reference>
<dbReference type="InterPro" id="IPR036047">
    <property type="entry name" value="F-box-like_dom_sf"/>
</dbReference>
<dbReference type="PROSITE" id="PS50181">
    <property type="entry name" value="FBOX"/>
    <property type="match status" value="1"/>
</dbReference>
<name>A0A7I4DPL8_PHYPA</name>
<dbReference type="OrthoDB" id="1098411at2759"/>
<sequence length="423" mass="48247">MLLLSLPRGRADLDGCACSELPLEIIERVLSFLPVHDLCRFRSVCKEWRELLCKPSFHDLCEVNGKDDRYLFVTRDLDCDGWSVVDPVFRRTVSFLDLHDERWYAIEVGESLGGFDEDFLETQLSAMDNGLLCEMSTLRGSDDDLALTISDPVANTRMTLPAPPEIFCLGAYLPLILPSVDIVTRSYKVFLVNNPREHSRDLTRVHVYETFSNEWRGLSNPAKEFEELIAGSAVILQDVLYIVFRDIARWQFVLLSYKMQEDVWTEVRRIICPRKPRHPQLVVRGHRLFMNLWSGGTSSLLEDLSLFEMIEIMPSDNSSKTVVQLTFAQLQQMFSEQDSDFYIAYGVPRFNSKGSYSSVILMSSLSGKLITFDLTSRTVGTIPANPFIQGPSLETYPYCDMYRAKNMNLSLRNLLSYDSVASG</sequence>
<dbReference type="InterPro" id="IPR050796">
    <property type="entry name" value="SCF_F-box_component"/>
</dbReference>
<evidence type="ECO:0000259" key="2">
    <source>
        <dbReference type="PROSITE" id="PS50181"/>
    </source>
</evidence>
<feature type="domain" description="F-box" evidence="2">
    <location>
        <begin position="15"/>
        <end position="60"/>
    </location>
</feature>
<keyword evidence="4" id="KW-1185">Reference proteome</keyword>
<reference evidence="3" key="3">
    <citation type="submission" date="2020-12" db="UniProtKB">
        <authorList>
            <consortium name="EnsemblPlants"/>
        </authorList>
    </citation>
    <scope>IDENTIFICATION</scope>
</reference>
<dbReference type="AlphaFoldDB" id="A0A7I4DPL8"/>
<dbReference type="EnsemblPlants" id="Pp3c5_13122V3.3">
    <property type="protein sequence ID" value="Pp3c5_13122V3.3"/>
    <property type="gene ID" value="Pp3c5_13122"/>
</dbReference>
<evidence type="ECO:0000256" key="1">
    <source>
        <dbReference type="ARBA" id="ARBA00022737"/>
    </source>
</evidence>
<organism evidence="3 4">
    <name type="scientific">Physcomitrium patens</name>
    <name type="common">Spreading-leaved earth moss</name>
    <name type="synonym">Physcomitrella patens</name>
    <dbReference type="NCBI Taxonomy" id="3218"/>
    <lineage>
        <taxon>Eukaryota</taxon>
        <taxon>Viridiplantae</taxon>
        <taxon>Streptophyta</taxon>
        <taxon>Embryophyta</taxon>
        <taxon>Bryophyta</taxon>
        <taxon>Bryophytina</taxon>
        <taxon>Bryopsida</taxon>
        <taxon>Funariidae</taxon>
        <taxon>Funariales</taxon>
        <taxon>Funariaceae</taxon>
        <taxon>Physcomitrium</taxon>
    </lineage>
</organism>
<dbReference type="InterPro" id="IPR001810">
    <property type="entry name" value="F-box_dom"/>
</dbReference>
<dbReference type="Proteomes" id="UP000006727">
    <property type="component" value="Chromosome 5"/>
</dbReference>
<dbReference type="SMART" id="SM00256">
    <property type="entry name" value="FBOX"/>
    <property type="match status" value="1"/>
</dbReference>
<dbReference type="KEGG" id="ppp:112282110"/>
<evidence type="ECO:0000313" key="3">
    <source>
        <dbReference type="EnsemblPlants" id="Pp3c5_13122V3.4"/>
    </source>
</evidence>
<dbReference type="FunFam" id="1.20.1280.50:FF:000008">
    <property type="entry name" value="F-box only protein 6"/>
    <property type="match status" value="1"/>
</dbReference>
<dbReference type="GeneID" id="112282110"/>
<dbReference type="RefSeq" id="XP_024375104.1">
    <property type="nucleotide sequence ID" value="XM_024519336.2"/>
</dbReference>
<protein>
    <recommendedName>
        <fullName evidence="2">F-box domain-containing protein</fullName>
    </recommendedName>
</protein>
<keyword evidence="1" id="KW-0677">Repeat</keyword>
<dbReference type="PANTHER" id="PTHR31672">
    <property type="entry name" value="BNACNNG10540D PROTEIN"/>
    <property type="match status" value="1"/>
</dbReference>
<dbReference type="PANTHER" id="PTHR31672:SF2">
    <property type="entry name" value="F-BOX DOMAIN-CONTAINING PROTEIN"/>
    <property type="match status" value="1"/>
</dbReference>
<dbReference type="Gramene" id="Pp3c5_13122V3.3">
    <property type="protein sequence ID" value="Pp3c5_13122V3.3"/>
    <property type="gene ID" value="Pp3c5_13122"/>
</dbReference>
<dbReference type="Gramene" id="Pp3c5_13122V3.4">
    <property type="protein sequence ID" value="Pp3c5_13122V3.4"/>
    <property type="gene ID" value="Pp3c5_13122"/>
</dbReference>
<accession>A0A7I4DPL8</accession>
<dbReference type="InterPro" id="IPR015915">
    <property type="entry name" value="Kelch-typ_b-propeller"/>
</dbReference>